<evidence type="ECO:0000313" key="2">
    <source>
        <dbReference type="Proteomes" id="UP000190675"/>
    </source>
</evidence>
<proteinExistence type="predicted"/>
<evidence type="ECO:0000313" key="1">
    <source>
        <dbReference type="EMBL" id="SHG78870.1"/>
    </source>
</evidence>
<gene>
    <name evidence="1" type="ORF">SAMN05444169_4134</name>
</gene>
<dbReference type="EMBL" id="LT670818">
    <property type="protein sequence ID" value="SHG78870.1"/>
    <property type="molecule type" value="Genomic_DNA"/>
</dbReference>
<dbReference type="AlphaFoldDB" id="A0A1M5MNA6"/>
<accession>A0A1M5MNA6</accession>
<organism evidence="1 2">
    <name type="scientific">Bradyrhizobium erythrophlei</name>
    <dbReference type="NCBI Taxonomy" id="1437360"/>
    <lineage>
        <taxon>Bacteria</taxon>
        <taxon>Pseudomonadati</taxon>
        <taxon>Pseudomonadota</taxon>
        <taxon>Alphaproteobacteria</taxon>
        <taxon>Hyphomicrobiales</taxon>
        <taxon>Nitrobacteraceae</taxon>
        <taxon>Bradyrhizobium</taxon>
    </lineage>
</organism>
<name>A0A1M5MNA6_9BRAD</name>
<protein>
    <submittedName>
        <fullName evidence="1">Uncharacterized protein</fullName>
    </submittedName>
</protein>
<dbReference type="Proteomes" id="UP000190675">
    <property type="component" value="Chromosome I"/>
</dbReference>
<reference evidence="1 2" key="1">
    <citation type="submission" date="2016-11" db="EMBL/GenBank/DDBJ databases">
        <authorList>
            <person name="Jaros S."/>
            <person name="Januszkiewicz K."/>
            <person name="Wedrychowicz H."/>
        </authorList>
    </citation>
    <scope>NUCLEOTIDE SEQUENCE [LARGE SCALE GENOMIC DNA]</scope>
    <source>
        <strain evidence="1 2">GAS242</strain>
    </source>
</reference>
<sequence>MSRGEGELLTAPKPRAVSLLSVCLTVKPVGEPDALIGHVRFDERGWETERCRMAQATAPILDSTEPDMPQQALYVRCPKRTSFARSEYFAF</sequence>